<dbReference type="GO" id="GO:0005829">
    <property type="term" value="C:cytosol"/>
    <property type="evidence" value="ECO:0007669"/>
    <property type="project" value="TreeGrafter"/>
</dbReference>
<reference evidence="3 4" key="1">
    <citation type="submission" date="2018-11" db="EMBL/GenBank/DDBJ databases">
        <authorList>
            <consortium name="Pathogen Informatics"/>
        </authorList>
    </citation>
    <scope>NUCLEOTIDE SEQUENCE [LARGE SCALE GENOMIC DNA]</scope>
</reference>
<dbReference type="InterPro" id="IPR019538">
    <property type="entry name" value="PSMD5"/>
</dbReference>
<dbReference type="Proteomes" id="UP000281553">
    <property type="component" value="Unassembled WGS sequence"/>
</dbReference>
<dbReference type="Pfam" id="PF10508">
    <property type="entry name" value="Proteasom_PSMB"/>
    <property type="match status" value="1"/>
</dbReference>
<evidence type="ECO:0000256" key="2">
    <source>
        <dbReference type="ARBA" id="ARBA00014933"/>
    </source>
</evidence>
<evidence type="ECO:0000256" key="1">
    <source>
        <dbReference type="ARBA" id="ARBA00006823"/>
    </source>
</evidence>
<evidence type="ECO:0000313" key="4">
    <source>
        <dbReference type="Proteomes" id="UP000281553"/>
    </source>
</evidence>
<evidence type="ECO:0000313" key="3">
    <source>
        <dbReference type="EMBL" id="VDN11247.1"/>
    </source>
</evidence>
<dbReference type="GO" id="GO:0043248">
    <property type="term" value="P:proteasome assembly"/>
    <property type="evidence" value="ECO:0007669"/>
    <property type="project" value="InterPro"/>
</dbReference>
<name>A0A3P7LH77_DIBLA</name>
<dbReference type="SUPFAM" id="SSF48371">
    <property type="entry name" value="ARM repeat"/>
    <property type="match status" value="1"/>
</dbReference>
<dbReference type="EMBL" id="UYRU01051048">
    <property type="protein sequence ID" value="VDN11247.1"/>
    <property type="molecule type" value="Genomic_DNA"/>
</dbReference>
<organism evidence="3 4">
    <name type="scientific">Dibothriocephalus latus</name>
    <name type="common">Fish tapeworm</name>
    <name type="synonym">Diphyllobothrium latum</name>
    <dbReference type="NCBI Taxonomy" id="60516"/>
    <lineage>
        <taxon>Eukaryota</taxon>
        <taxon>Metazoa</taxon>
        <taxon>Spiralia</taxon>
        <taxon>Lophotrochozoa</taxon>
        <taxon>Platyhelminthes</taxon>
        <taxon>Cestoda</taxon>
        <taxon>Eucestoda</taxon>
        <taxon>Diphyllobothriidea</taxon>
        <taxon>Diphyllobothriidae</taxon>
        <taxon>Dibothriocephalus</taxon>
    </lineage>
</organism>
<sequence>MAHIPRTVVEILEKVSRQPGTLQDYEKLYILLKNLPSAELEAAVSAYNLLDIFVYMDLDNNELSELALNIATIIFSTFNLSEFVRSHETELHLAISSRNDALRDFIILRLAESLEGAPHSVADVPDRILVEIVKVASNHDIKKAAVAVKFLRIFALSSSDGLRKLLAMDSFRECLADSADVSLIIRFSENSPPELLTRILNVLSDVLRLPRSMPVDRATPLAQMTWLWLSRISNSPAPEAFKTDALKIFARIWTLARTPFYDLRQSALLLLEAIMTEPWGITLLMDQPGFIEYLLNRSTENSLATEGASLLPVKFAIINQACKTQEKWCGTCPQWREVDEETLARLRDYVRCGPWGSVRAEAAVAMEQG</sequence>
<dbReference type="PANTHER" id="PTHR13554">
    <property type="entry name" value="26S PROTEASOME NON-ATPASE REGULATORY SUBUNIT 5-RELATED"/>
    <property type="match status" value="1"/>
</dbReference>
<keyword evidence="4" id="KW-1185">Reference proteome</keyword>
<accession>A0A3P7LH77</accession>
<dbReference type="InterPro" id="IPR016024">
    <property type="entry name" value="ARM-type_fold"/>
</dbReference>
<protein>
    <recommendedName>
        <fullName evidence="2">26S proteasome non-ATPase regulatory subunit 5</fullName>
    </recommendedName>
</protein>
<proteinExistence type="inferred from homology"/>
<gene>
    <name evidence="3" type="ORF">DILT_LOCUS7078</name>
</gene>
<dbReference type="PANTHER" id="PTHR13554:SF10">
    <property type="entry name" value="26S PROTEASOME NON-ATPASE REGULATORY SUBUNIT 5"/>
    <property type="match status" value="1"/>
</dbReference>
<dbReference type="AlphaFoldDB" id="A0A3P7LH77"/>
<comment type="similarity">
    <text evidence="1">Belongs to the proteasome subunit S5B/HSM3 family.</text>
</comment>
<dbReference type="OrthoDB" id="6247002at2759"/>